<dbReference type="Pfam" id="PF01168">
    <property type="entry name" value="Ala_racemase_N"/>
    <property type="match status" value="1"/>
</dbReference>
<dbReference type="PANTHER" id="PTHR28004">
    <property type="entry name" value="ZGC:162816-RELATED"/>
    <property type="match status" value="1"/>
</dbReference>
<dbReference type="EMBL" id="LGTQ01000012">
    <property type="protein sequence ID" value="KPM47358.1"/>
    <property type="molecule type" value="Genomic_DNA"/>
</dbReference>
<name>A0A0P7C210_9BACT</name>
<proteinExistence type="inferred from homology"/>
<organism evidence="4 5">
    <name type="scientific">Jiulongibacter sediminis</name>
    <dbReference type="NCBI Taxonomy" id="1605367"/>
    <lineage>
        <taxon>Bacteria</taxon>
        <taxon>Pseudomonadati</taxon>
        <taxon>Bacteroidota</taxon>
        <taxon>Cytophagia</taxon>
        <taxon>Cytophagales</taxon>
        <taxon>Leadbetterellaceae</taxon>
        <taxon>Jiulongibacter</taxon>
    </lineage>
</organism>
<dbReference type="SUPFAM" id="SSF51419">
    <property type="entry name" value="PLP-binding barrel"/>
    <property type="match status" value="1"/>
</dbReference>
<dbReference type="RefSeq" id="WP_055150335.1">
    <property type="nucleotide sequence ID" value="NZ_JXSZ01000012.1"/>
</dbReference>
<dbReference type="Pfam" id="PF14031">
    <property type="entry name" value="D-ser_dehydrat"/>
    <property type="match status" value="1"/>
</dbReference>
<dbReference type="SMART" id="SM01119">
    <property type="entry name" value="D-ser_dehydrat"/>
    <property type="match status" value="1"/>
</dbReference>
<keyword evidence="5" id="KW-1185">Reference proteome</keyword>
<dbReference type="Gene3D" id="2.40.37.20">
    <property type="entry name" value="D-serine dehydratase-like domain"/>
    <property type="match status" value="1"/>
</dbReference>
<dbReference type="Gene3D" id="3.20.20.10">
    <property type="entry name" value="Alanine racemase"/>
    <property type="match status" value="1"/>
</dbReference>
<dbReference type="PANTHER" id="PTHR28004:SF2">
    <property type="entry name" value="D-SERINE DEHYDRATASE"/>
    <property type="match status" value="1"/>
</dbReference>
<gene>
    <name evidence="4" type="ORF">AFM12_15220</name>
</gene>
<evidence type="ECO:0000256" key="1">
    <source>
        <dbReference type="ARBA" id="ARBA00005323"/>
    </source>
</evidence>
<dbReference type="AlphaFoldDB" id="A0A0P7C210"/>
<dbReference type="STRING" id="1605367.AFM12_15220"/>
<accession>A0A0P7C210</accession>
<comment type="caution">
    <text evidence="4">The sequence shown here is derived from an EMBL/GenBank/DDBJ whole genome shotgun (WGS) entry which is preliminary data.</text>
</comment>
<sequence>MNWYEIKNSAEVDSPSLILFEERLQSNIQQMIAEVNGDTNRLMPHVKTNKCQKVIEAMVQQGITRFKAATIVETELAAKAGAKTVLLAHQPVGPKIEKLSKLILQYPQTQFSTLVDNSKTAQLLHQTNPRPSVYIDVNNGMNRSGIKPGKGLTNLIEFIQNETDLELKGLHVYDGHLHQSDLEIRKNEAQKGLEKVEDFFGDFEIIAGGTPTFSVHKNNKRLICSPGTSVFHDWGYGEMLKEQNFEPAVLLLTRVISKPTEGIVTIDLGHKAVAAENPIDRRFKILNLEHYELLSQSEEHGVLKVNNWDEIEVGDMFFAIPYHICPTVNLHHQFGVIRQNSLTEYWPTMAATR</sequence>
<reference evidence="4 5" key="1">
    <citation type="submission" date="2015-07" db="EMBL/GenBank/DDBJ databases">
        <title>The draft genome sequence of Leadbetterella sp. JN14-9.</title>
        <authorList>
            <person name="Liu Y."/>
            <person name="Du J."/>
            <person name="Shao Z."/>
        </authorList>
    </citation>
    <scope>NUCLEOTIDE SEQUENCE [LARGE SCALE GENOMIC DNA]</scope>
    <source>
        <strain evidence="4 5">JN14-9</strain>
    </source>
</reference>
<dbReference type="InterPro" id="IPR001608">
    <property type="entry name" value="Ala_racemase_N"/>
</dbReference>
<protein>
    <submittedName>
        <fullName evidence="4">Alanine racemase</fullName>
    </submittedName>
</protein>
<dbReference type="InterPro" id="IPR042208">
    <property type="entry name" value="D-ser_dehydrat-like_sf"/>
</dbReference>
<dbReference type="GO" id="GO:0008721">
    <property type="term" value="F:D-serine ammonia-lyase activity"/>
    <property type="evidence" value="ECO:0007669"/>
    <property type="project" value="TreeGrafter"/>
</dbReference>
<evidence type="ECO:0000256" key="2">
    <source>
        <dbReference type="ARBA" id="ARBA00023239"/>
    </source>
</evidence>
<dbReference type="InterPro" id="IPR026956">
    <property type="entry name" value="D-ser_dehydrat-like_dom"/>
</dbReference>
<keyword evidence="2" id="KW-0456">Lyase</keyword>
<evidence type="ECO:0000313" key="4">
    <source>
        <dbReference type="EMBL" id="KPM47358.1"/>
    </source>
</evidence>
<evidence type="ECO:0000313" key="5">
    <source>
        <dbReference type="Proteomes" id="UP000050454"/>
    </source>
</evidence>
<dbReference type="CDD" id="cd06821">
    <property type="entry name" value="PLPDE_III_D-TA"/>
    <property type="match status" value="1"/>
</dbReference>
<dbReference type="GO" id="GO:0036088">
    <property type="term" value="P:D-serine catabolic process"/>
    <property type="evidence" value="ECO:0007669"/>
    <property type="project" value="TreeGrafter"/>
</dbReference>
<feature type="domain" description="D-serine dehydratase-like" evidence="3">
    <location>
        <begin position="248"/>
        <end position="338"/>
    </location>
</feature>
<dbReference type="InterPro" id="IPR029066">
    <property type="entry name" value="PLP-binding_barrel"/>
</dbReference>
<evidence type="ECO:0000259" key="3">
    <source>
        <dbReference type="SMART" id="SM01119"/>
    </source>
</evidence>
<dbReference type="OrthoDB" id="9788869at2"/>
<dbReference type="InterPro" id="IPR051466">
    <property type="entry name" value="D-amino_acid_metab_enzyme"/>
</dbReference>
<comment type="similarity">
    <text evidence="1">Belongs to the DSD1 family.</text>
</comment>
<dbReference type="PATRIC" id="fig|1605367.3.peg.464"/>
<dbReference type="Proteomes" id="UP000050454">
    <property type="component" value="Unassembled WGS sequence"/>
</dbReference>